<name>Q6WIB0_BPKVM</name>
<dbReference type="Proteomes" id="UP000001785">
    <property type="component" value="Segment"/>
</dbReference>
<dbReference type="RefSeq" id="NP_899289.1">
    <property type="nucleotide sequence ID" value="NC_005083.2"/>
</dbReference>
<gene>
    <name evidence="1" type="ORF">KVP40.0041</name>
</gene>
<evidence type="ECO:0000313" key="2">
    <source>
        <dbReference type="Proteomes" id="UP000001785"/>
    </source>
</evidence>
<sequence length="90" mass="10352">MEHNMSYLLSMNKGCSTVVMVSGVPLVVDHEIEYVTVDKNGYVTGWTERPYFDEDDKTWSCYELYGEQWHLATIANPTPEAIETLIEVYP</sequence>
<organism evidence="1 2">
    <name type="scientific">Vibrio phage KVP40 (isolate Vibrio parahaemolyticus/Japan/Matsuzaki/1991)</name>
    <name type="common">KVP40</name>
    <name type="synonym">Bacteriophage KVP40</name>
    <dbReference type="NCBI Taxonomy" id="75320"/>
    <lineage>
        <taxon>Viruses</taxon>
        <taxon>Duplodnaviria</taxon>
        <taxon>Heunggongvirae</taxon>
        <taxon>Uroviricota</taxon>
        <taxon>Caudoviricetes</taxon>
        <taxon>Pantevenvirales</taxon>
        <taxon>Straboviridae</taxon>
        <taxon>Schizotequatrovirus</taxon>
        <taxon>Schizotequatrovirus KVP40</taxon>
    </lineage>
</organism>
<proteinExistence type="predicted"/>
<evidence type="ECO:0000313" key="1">
    <source>
        <dbReference type="EMBL" id="AAQ64112.1"/>
    </source>
</evidence>
<keyword evidence="2" id="KW-1185">Reference proteome</keyword>
<protein>
    <submittedName>
        <fullName evidence="1">Uncharacterized protein</fullName>
    </submittedName>
</protein>
<dbReference type="KEGG" id="vg:2545719"/>
<dbReference type="OrthoDB" id="22839at10239"/>
<accession>Q6WIB0</accession>
<dbReference type="GeneID" id="2545719"/>
<dbReference type="EMBL" id="AY283928">
    <property type="protein sequence ID" value="AAQ64112.1"/>
    <property type="molecule type" value="Genomic_DNA"/>
</dbReference>
<organismHost>
    <name type="scientific">Vibrio parahaemolyticus</name>
    <dbReference type="NCBI Taxonomy" id="670"/>
</organismHost>
<reference evidence="1 2" key="1">
    <citation type="journal article" date="2003" name="J. Bacteriol.">
        <title>Complete genome sequence of the broad-host-range vibriophage KVP40: comparative genomics of a T4-related bacteriophage.</title>
        <authorList>
            <person name="Miller E."/>
            <person name="Heidelberg J."/>
            <person name="Eisen J."/>
            <person name="Nelson W."/>
            <person name="Durkin A."/>
            <person name="Ciecko A."/>
            <person name="Feldblyum T."/>
            <person name="White O."/>
            <person name="Paulsen I."/>
            <person name="Nierman W."/>
            <person name="Lee J."/>
            <person name="Szczypinski B."/>
            <person name="Fraser C."/>
        </authorList>
    </citation>
    <scope>NUCLEOTIDE SEQUENCE</scope>
    <source>
        <strain evidence="2">Isolate Vibrio parahaemolyticus/Japan/Matsuzaki /1991</strain>
    </source>
</reference>